<evidence type="ECO:0000313" key="2">
    <source>
        <dbReference type="Proteomes" id="UP000284202"/>
    </source>
</evidence>
<dbReference type="Proteomes" id="UP000284202">
    <property type="component" value="Unassembled WGS sequence"/>
</dbReference>
<gene>
    <name evidence="1" type="ORF">D3P04_12450</name>
</gene>
<accession>A0A418SU62</accession>
<reference evidence="2" key="1">
    <citation type="submission" date="2018-09" db="EMBL/GenBank/DDBJ databases">
        <title>Acidovorax cavernicola nov. sp. isolated from Gruta de las Maravillas (Aracena, Spain).</title>
        <authorList>
            <person name="Jurado V."/>
            <person name="Gutierrez-Patricio S."/>
            <person name="Gonzalez-Pimentel J.L."/>
            <person name="Miller A.Z."/>
            <person name="Laiz L."/>
            <person name="Saiz-Jimenez C."/>
        </authorList>
    </citation>
    <scope>NUCLEOTIDE SEQUENCE [LARGE SCALE GENOMIC DNA]</scope>
    <source>
        <strain evidence="2">1011MAR3C25</strain>
    </source>
</reference>
<sequence>MGDLQVISFDCRGLSTLRCNQDLRCDFAIMLLPIGGDMIDRRAPWAANRITKGDFDDDRDD</sequence>
<organism evidence="1 2">
    <name type="scientific">Paracoccus onubensis</name>
    <dbReference type="NCBI Taxonomy" id="1675788"/>
    <lineage>
        <taxon>Bacteria</taxon>
        <taxon>Pseudomonadati</taxon>
        <taxon>Pseudomonadota</taxon>
        <taxon>Alphaproteobacteria</taxon>
        <taxon>Rhodobacterales</taxon>
        <taxon>Paracoccaceae</taxon>
        <taxon>Paracoccus</taxon>
    </lineage>
</organism>
<dbReference type="EMBL" id="QZCG01000008">
    <property type="protein sequence ID" value="RJE84460.1"/>
    <property type="molecule type" value="Genomic_DNA"/>
</dbReference>
<dbReference type="RefSeq" id="WP_119749357.1">
    <property type="nucleotide sequence ID" value="NZ_QZCG01000008.1"/>
</dbReference>
<evidence type="ECO:0000313" key="1">
    <source>
        <dbReference type="EMBL" id="RJE84460.1"/>
    </source>
</evidence>
<comment type="caution">
    <text evidence="1">The sequence shown here is derived from an EMBL/GenBank/DDBJ whole genome shotgun (WGS) entry which is preliminary data.</text>
</comment>
<name>A0A418SU62_9RHOB</name>
<keyword evidence="2" id="KW-1185">Reference proteome</keyword>
<protein>
    <submittedName>
        <fullName evidence="1">Uncharacterized protein</fullName>
    </submittedName>
</protein>
<proteinExistence type="predicted"/>
<dbReference type="AlphaFoldDB" id="A0A418SU62"/>